<dbReference type="OrthoDB" id="9781691at2"/>
<dbReference type="Gene3D" id="3.20.20.300">
    <property type="entry name" value="Glycoside hydrolase, family 3, N-terminal domain"/>
    <property type="match status" value="1"/>
</dbReference>
<keyword evidence="2" id="KW-0378">Hydrolase</keyword>
<gene>
    <name evidence="5" type="ORF">LZ24_03159</name>
</gene>
<dbReference type="GO" id="GO:0004553">
    <property type="term" value="F:hydrolase activity, hydrolyzing O-glycosyl compounds"/>
    <property type="evidence" value="ECO:0007669"/>
    <property type="project" value="InterPro"/>
</dbReference>
<dbReference type="InterPro" id="IPR001764">
    <property type="entry name" value="Glyco_hydro_3_N"/>
</dbReference>
<dbReference type="Pfam" id="PF00933">
    <property type="entry name" value="Glyco_hydro_3"/>
    <property type="match status" value="1"/>
</dbReference>
<evidence type="ECO:0000259" key="4">
    <source>
        <dbReference type="Pfam" id="PF00933"/>
    </source>
</evidence>
<dbReference type="AlphaFoldDB" id="A0A562R5P6"/>
<dbReference type="InterPro" id="IPR050226">
    <property type="entry name" value="NagZ_Beta-hexosaminidase"/>
</dbReference>
<dbReference type="Proteomes" id="UP000318307">
    <property type="component" value="Unassembled WGS sequence"/>
</dbReference>
<dbReference type="GO" id="GO:0009254">
    <property type="term" value="P:peptidoglycan turnover"/>
    <property type="evidence" value="ECO:0007669"/>
    <property type="project" value="TreeGrafter"/>
</dbReference>
<feature type="domain" description="Glycoside hydrolase family 3 N-terminal" evidence="4">
    <location>
        <begin position="29"/>
        <end position="327"/>
    </location>
</feature>
<comment type="similarity">
    <text evidence="1">Belongs to the glycosyl hydrolase 3 family.</text>
</comment>
<dbReference type="RefSeq" id="WP_144686640.1">
    <property type="nucleotide sequence ID" value="NZ_VLLC01000043.1"/>
</dbReference>
<keyword evidence="6" id="KW-1185">Reference proteome</keyword>
<proteinExistence type="inferred from homology"/>
<organism evidence="5 6">
    <name type="scientific">Desulfobotulus alkaliphilus</name>
    <dbReference type="NCBI Taxonomy" id="622671"/>
    <lineage>
        <taxon>Bacteria</taxon>
        <taxon>Pseudomonadati</taxon>
        <taxon>Thermodesulfobacteriota</taxon>
        <taxon>Desulfobacteria</taxon>
        <taxon>Desulfobacterales</taxon>
        <taxon>Desulfobacteraceae</taxon>
        <taxon>Desulfobotulus</taxon>
    </lineage>
</organism>
<dbReference type="InterPro" id="IPR019800">
    <property type="entry name" value="Glyco_hydro_3_AS"/>
</dbReference>
<dbReference type="InterPro" id="IPR017853">
    <property type="entry name" value="GH"/>
</dbReference>
<evidence type="ECO:0000256" key="1">
    <source>
        <dbReference type="ARBA" id="ARBA00005336"/>
    </source>
</evidence>
<evidence type="ECO:0000256" key="2">
    <source>
        <dbReference type="ARBA" id="ARBA00022801"/>
    </source>
</evidence>
<name>A0A562R5P6_9BACT</name>
<accession>A0A562R5P6</accession>
<evidence type="ECO:0000313" key="5">
    <source>
        <dbReference type="EMBL" id="TWI64173.1"/>
    </source>
</evidence>
<keyword evidence="3" id="KW-0326">Glycosidase</keyword>
<comment type="caution">
    <text evidence="5">The sequence shown here is derived from an EMBL/GenBank/DDBJ whole genome shotgun (WGS) entry which is preliminary data.</text>
</comment>
<dbReference type="EMBL" id="VLLC01000043">
    <property type="protein sequence ID" value="TWI64173.1"/>
    <property type="molecule type" value="Genomic_DNA"/>
</dbReference>
<dbReference type="PANTHER" id="PTHR30480">
    <property type="entry name" value="BETA-HEXOSAMINIDASE-RELATED"/>
    <property type="match status" value="1"/>
</dbReference>
<dbReference type="InterPro" id="IPR036962">
    <property type="entry name" value="Glyco_hydro_3_N_sf"/>
</dbReference>
<evidence type="ECO:0000313" key="6">
    <source>
        <dbReference type="Proteomes" id="UP000318307"/>
    </source>
</evidence>
<dbReference type="PANTHER" id="PTHR30480:SF16">
    <property type="entry name" value="GLYCOSIDE HYDROLASE FAMILY 3 DOMAIN PROTEIN"/>
    <property type="match status" value="1"/>
</dbReference>
<dbReference type="GO" id="GO:0005975">
    <property type="term" value="P:carbohydrate metabolic process"/>
    <property type="evidence" value="ECO:0007669"/>
    <property type="project" value="InterPro"/>
</dbReference>
<dbReference type="SUPFAM" id="SSF51445">
    <property type="entry name" value="(Trans)glycosidases"/>
    <property type="match status" value="1"/>
</dbReference>
<dbReference type="NCBIfam" id="NF003740">
    <property type="entry name" value="PRK05337.1"/>
    <property type="match status" value="1"/>
</dbReference>
<reference evidence="5 6" key="1">
    <citation type="submission" date="2019-07" db="EMBL/GenBank/DDBJ databases">
        <title>Genome sequencing of 100 strains of the haloalkaliphilic chemolithoautotrophic sulfur-oxidizing bacterium Thioalkalivibrio.</title>
        <authorList>
            <person name="Muyzer G."/>
        </authorList>
    </citation>
    <scope>NUCLEOTIDE SEQUENCE [LARGE SCALE GENOMIC DNA]</scope>
    <source>
        <strain evidence="5 6">ASO4-4</strain>
    </source>
</reference>
<dbReference type="PROSITE" id="PS00775">
    <property type="entry name" value="GLYCOSYL_HYDROL_F3"/>
    <property type="match status" value="1"/>
</dbReference>
<sequence>MSLYSPEEWSSRKLAGQRLMIGFEGPVCDERIRSLIARILPAGVVLFSTNVRNPEQVIRLNRDLQSAAKEAGLPPLIIAMDQEGGSVARLREPNFKEFPPISELKNTEEAREHARCMAVELKALGITMNLAPVLDVADKDTSIMKKRAFSGDAQAVTNMGLAMIAACRQEGIHAVAKHFPGIGRTVLDSHHVLPVLDAKKSLLAISDFLPFGAAIKAGVDGVMISHILYEKLDPEWPASLSTIISRDLLRKEMGYEGVVMTDDLDMKAIRLPMEKAMERMVLADIDLGLICHEGPAIDEAFNTLVHMAEKEENKAPFIRSAKRVLRVKSSLS</sequence>
<evidence type="ECO:0000256" key="3">
    <source>
        <dbReference type="ARBA" id="ARBA00023295"/>
    </source>
</evidence>
<protein>
    <submittedName>
        <fullName evidence="5">Beta-N-acetylhexosaminidase</fullName>
    </submittedName>
</protein>